<sequence>MAGWGELALAFAAFLGSHALPVQPPVKARLTASLGPRGYLLAYSALSVAMLAWLIVAAGRAPFVPLLPWAAWQAWVPALVMPVVCLLIAFGTAVPNPLGFGGARNGLFDPDRPGIVGLTRHPLLWALALWAGAHALANPDLAHVLVFGGFAGFALAGMRIIDRRMRRLMGAEHWQRMAARTAILPLAALLAGRWRPAGAPDLRRLGVGLALWVGLLWAHGPVIGLSPLPAPV</sequence>
<protein>
    <submittedName>
        <fullName evidence="7">Putative membrane protein</fullName>
    </submittedName>
</protein>
<organism evidence="7 8">
    <name type="scientific">Rhodovulum marinum</name>
    <dbReference type="NCBI Taxonomy" id="320662"/>
    <lineage>
        <taxon>Bacteria</taxon>
        <taxon>Pseudomonadati</taxon>
        <taxon>Pseudomonadota</taxon>
        <taxon>Alphaproteobacteria</taxon>
        <taxon>Rhodobacterales</taxon>
        <taxon>Paracoccaceae</taxon>
        <taxon>Rhodovulum</taxon>
    </lineage>
</organism>
<evidence type="ECO:0000256" key="1">
    <source>
        <dbReference type="ARBA" id="ARBA00004141"/>
    </source>
</evidence>
<feature type="domain" description="NnrU" evidence="6">
    <location>
        <begin position="7"/>
        <end position="227"/>
    </location>
</feature>
<dbReference type="AlphaFoldDB" id="A0A4R2Q8L3"/>
<accession>A0A4R2Q8L3</accession>
<dbReference type="GO" id="GO:0016020">
    <property type="term" value="C:membrane"/>
    <property type="evidence" value="ECO:0007669"/>
    <property type="project" value="UniProtKB-SubCell"/>
</dbReference>
<evidence type="ECO:0000313" key="7">
    <source>
        <dbReference type="EMBL" id="TCP43151.1"/>
    </source>
</evidence>
<evidence type="ECO:0000256" key="3">
    <source>
        <dbReference type="ARBA" id="ARBA00022989"/>
    </source>
</evidence>
<feature type="transmembrane region" description="Helical" evidence="5">
    <location>
        <begin position="69"/>
        <end position="90"/>
    </location>
</feature>
<evidence type="ECO:0000256" key="2">
    <source>
        <dbReference type="ARBA" id="ARBA00022692"/>
    </source>
</evidence>
<gene>
    <name evidence="7" type="ORF">EV662_102345</name>
</gene>
<feature type="transmembrane region" description="Helical" evidence="5">
    <location>
        <begin position="141"/>
        <end position="161"/>
    </location>
</feature>
<evidence type="ECO:0000259" key="6">
    <source>
        <dbReference type="Pfam" id="PF07298"/>
    </source>
</evidence>
<keyword evidence="8" id="KW-1185">Reference proteome</keyword>
<reference evidence="7 8" key="1">
    <citation type="submission" date="2019-03" db="EMBL/GenBank/DDBJ databases">
        <title>Genomic Encyclopedia of Type Strains, Phase IV (KMG-IV): sequencing the most valuable type-strain genomes for metagenomic binning, comparative biology and taxonomic classification.</title>
        <authorList>
            <person name="Goeker M."/>
        </authorList>
    </citation>
    <scope>NUCLEOTIDE SEQUENCE [LARGE SCALE GENOMIC DNA]</scope>
    <source>
        <strain evidence="7 8">DSM 18063</strain>
    </source>
</reference>
<dbReference type="Proteomes" id="UP000294835">
    <property type="component" value="Unassembled WGS sequence"/>
</dbReference>
<feature type="transmembrane region" description="Helical" evidence="5">
    <location>
        <begin position="38"/>
        <end position="57"/>
    </location>
</feature>
<keyword evidence="4 5" id="KW-0472">Membrane</keyword>
<dbReference type="RefSeq" id="WP_132461000.1">
    <property type="nucleotide sequence ID" value="NZ_SLXP01000002.1"/>
</dbReference>
<evidence type="ECO:0000256" key="4">
    <source>
        <dbReference type="ARBA" id="ARBA00023136"/>
    </source>
</evidence>
<keyword evidence="2 5" id="KW-0812">Transmembrane</keyword>
<evidence type="ECO:0000256" key="5">
    <source>
        <dbReference type="SAM" id="Phobius"/>
    </source>
</evidence>
<dbReference type="EMBL" id="SLXP01000002">
    <property type="protein sequence ID" value="TCP43151.1"/>
    <property type="molecule type" value="Genomic_DNA"/>
</dbReference>
<proteinExistence type="predicted"/>
<evidence type="ECO:0000313" key="8">
    <source>
        <dbReference type="Proteomes" id="UP000294835"/>
    </source>
</evidence>
<feature type="transmembrane region" description="Helical" evidence="5">
    <location>
        <begin position="206"/>
        <end position="228"/>
    </location>
</feature>
<comment type="caution">
    <text evidence="7">The sequence shown here is derived from an EMBL/GenBank/DDBJ whole genome shotgun (WGS) entry which is preliminary data.</text>
</comment>
<dbReference type="OrthoDB" id="7828645at2"/>
<dbReference type="Pfam" id="PF07298">
    <property type="entry name" value="NnrU"/>
    <property type="match status" value="1"/>
</dbReference>
<comment type="subcellular location">
    <subcellularLocation>
        <location evidence="1">Membrane</location>
        <topology evidence="1">Multi-pass membrane protein</topology>
    </subcellularLocation>
</comment>
<keyword evidence="3 5" id="KW-1133">Transmembrane helix</keyword>
<dbReference type="InterPro" id="IPR009915">
    <property type="entry name" value="NnrU_dom"/>
</dbReference>
<name>A0A4R2Q8L3_9RHOB</name>